<evidence type="ECO:0000313" key="1">
    <source>
        <dbReference type="EMBL" id="SDH06856.1"/>
    </source>
</evidence>
<dbReference type="AlphaFoldDB" id="A0A1G7ZE97"/>
<evidence type="ECO:0000313" key="2">
    <source>
        <dbReference type="Proteomes" id="UP000199643"/>
    </source>
</evidence>
<dbReference type="EMBL" id="FNCH01000016">
    <property type="protein sequence ID" value="SDH06856.1"/>
    <property type="molecule type" value="Genomic_DNA"/>
</dbReference>
<protein>
    <submittedName>
        <fullName evidence="1">Uncharacterized protein</fullName>
    </submittedName>
</protein>
<dbReference type="Proteomes" id="UP000199643">
    <property type="component" value="Unassembled WGS sequence"/>
</dbReference>
<dbReference type="STRING" id="405671.SAMN05421827_1166"/>
<organism evidence="1 2">
    <name type="scientific">Pedobacter terrae</name>
    <dbReference type="NCBI Taxonomy" id="405671"/>
    <lineage>
        <taxon>Bacteria</taxon>
        <taxon>Pseudomonadati</taxon>
        <taxon>Bacteroidota</taxon>
        <taxon>Sphingobacteriia</taxon>
        <taxon>Sphingobacteriales</taxon>
        <taxon>Sphingobacteriaceae</taxon>
        <taxon>Pedobacter</taxon>
    </lineage>
</organism>
<keyword evidence="2" id="KW-1185">Reference proteome</keyword>
<gene>
    <name evidence="1" type="ORF">SAMN05421827_1166</name>
</gene>
<accession>A0A1G7ZE97</accession>
<sequence>MKAYKALQMPTLYILVKNEDDLLPVDYTERMVLIRQTNANFMYPVTKKRSMTDTETSSV</sequence>
<dbReference type="RefSeq" id="WP_090502293.1">
    <property type="nucleotide sequence ID" value="NZ_FNCH01000016.1"/>
</dbReference>
<proteinExistence type="predicted"/>
<reference evidence="2" key="1">
    <citation type="submission" date="2016-10" db="EMBL/GenBank/DDBJ databases">
        <authorList>
            <person name="Varghese N."/>
            <person name="Submissions S."/>
        </authorList>
    </citation>
    <scope>NUCLEOTIDE SEQUENCE [LARGE SCALE GENOMIC DNA]</scope>
    <source>
        <strain evidence="2">DSM 17933</strain>
    </source>
</reference>
<name>A0A1G7ZE97_9SPHI</name>